<evidence type="ECO:0000259" key="8">
    <source>
        <dbReference type="PROSITE" id="PS50928"/>
    </source>
</evidence>
<feature type="transmembrane region" description="Helical" evidence="7">
    <location>
        <begin position="205"/>
        <end position="226"/>
    </location>
</feature>
<protein>
    <submittedName>
        <fullName evidence="9">Carbohydrate ABC transporter permease</fullName>
    </submittedName>
</protein>
<evidence type="ECO:0000256" key="3">
    <source>
        <dbReference type="ARBA" id="ARBA00022475"/>
    </source>
</evidence>
<sequence length="297" mass="31726">MTITTGAPATATDAQAVAAKRRRRLASGRDAGPLVYLSLSVIVLVSIFPLYYILVTATRTNAEMNTRNPPLTPGSNLIGNIASAMEQANIPLALFNSAWVSALVALGAVLTSTMAGFALSHLGMKHEGTWLGAVMGTMMVPLQLGVIPLFIFMAAVNLVGNPMSVVLPYLTAAFGVFFMRQYLAQAMPKSLLEAARVDGASTRRIFWRIVLPIASPGMAVLAMLTFMQAWNEFFWPIIALNPSNPTVQVAISQLGQGYVHDQSVIMAGIFVCTMPVIIAFILLGKRITSGIVEGAVK</sequence>
<comment type="similarity">
    <text evidence="7">Belongs to the binding-protein-dependent transport system permease family.</text>
</comment>
<evidence type="ECO:0000313" key="9">
    <source>
        <dbReference type="EMBL" id="QXT63715.1"/>
    </source>
</evidence>
<dbReference type="EMBL" id="CP079216">
    <property type="protein sequence ID" value="QXT63715.1"/>
    <property type="molecule type" value="Genomic_DNA"/>
</dbReference>
<organism evidence="9 10">
    <name type="scientific">Tessaracoccus palaemonis</name>
    <dbReference type="NCBI Taxonomy" id="2829499"/>
    <lineage>
        <taxon>Bacteria</taxon>
        <taxon>Bacillati</taxon>
        <taxon>Actinomycetota</taxon>
        <taxon>Actinomycetes</taxon>
        <taxon>Propionibacteriales</taxon>
        <taxon>Propionibacteriaceae</taxon>
        <taxon>Tessaracoccus</taxon>
    </lineage>
</organism>
<evidence type="ECO:0000313" key="10">
    <source>
        <dbReference type="Proteomes" id="UP000824504"/>
    </source>
</evidence>
<comment type="subcellular location">
    <subcellularLocation>
        <location evidence="1 7">Cell membrane</location>
        <topology evidence="1 7">Multi-pass membrane protein</topology>
    </subcellularLocation>
</comment>
<dbReference type="InterPro" id="IPR000515">
    <property type="entry name" value="MetI-like"/>
</dbReference>
<dbReference type="PROSITE" id="PS50928">
    <property type="entry name" value="ABC_TM1"/>
    <property type="match status" value="1"/>
</dbReference>
<feature type="transmembrane region" description="Helical" evidence="7">
    <location>
        <begin position="98"/>
        <end position="119"/>
    </location>
</feature>
<dbReference type="Proteomes" id="UP000824504">
    <property type="component" value="Chromosome"/>
</dbReference>
<dbReference type="PANTHER" id="PTHR43744">
    <property type="entry name" value="ABC TRANSPORTER PERMEASE PROTEIN MG189-RELATED-RELATED"/>
    <property type="match status" value="1"/>
</dbReference>
<accession>A0ABX8SM56</accession>
<feature type="transmembrane region" description="Helical" evidence="7">
    <location>
        <begin position="264"/>
        <end position="283"/>
    </location>
</feature>
<keyword evidence="10" id="KW-1185">Reference proteome</keyword>
<feature type="transmembrane region" description="Helical" evidence="7">
    <location>
        <begin position="166"/>
        <end position="184"/>
    </location>
</feature>
<feature type="transmembrane region" description="Helical" evidence="7">
    <location>
        <begin position="131"/>
        <end position="154"/>
    </location>
</feature>
<dbReference type="RefSeq" id="WP_219083642.1">
    <property type="nucleotide sequence ID" value="NZ_CP079216.1"/>
</dbReference>
<keyword evidence="3" id="KW-1003">Cell membrane</keyword>
<evidence type="ECO:0000256" key="4">
    <source>
        <dbReference type="ARBA" id="ARBA00022692"/>
    </source>
</evidence>
<evidence type="ECO:0000256" key="6">
    <source>
        <dbReference type="ARBA" id="ARBA00023136"/>
    </source>
</evidence>
<keyword evidence="5 7" id="KW-1133">Transmembrane helix</keyword>
<name>A0ABX8SM56_9ACTN</name>
<keyword evidence="4 7" id="KW-0812">Transmembrane</keyword>
<keyword evidence="2 7" id="KW-0813">Transport</keyword>
<dbReference type="Pfam" id="PF00528">
    <property type="entry name" value="BPD_transp_1"/>
    <property type="match status" value="1"/>
</dbReference>
<evidence type="ECO:0000256" key="1">
    <source>
        <dbReference type="ARBA" id="ARBA00004651"/>
    </source>
</evidence>
<evidence type="ECO:0000256" key="5">
    <source>
        <dbReference type="ARBA" id="ARBA00022989"/>
    </source>
</evidence>
<reference evidence="9 10" key="1">
    <citation type="submission" date="2021-07" db="EMBL/GenBank/DDBJ databases">
        <title>complete genome sequencing of Tessaracoccus sp.J1M15.</title>
        <authorList>
            <person name="Bae J.-W."/>
            <person name="Kim D.-y."/>
        </authorList>
    </citation>
    <scope>NUCLEOTIDE SEQUENCE [LARGE SCALE GENOMIC DNA]</scope>
    <source>
        <strain evidence="9 10">J1M15</strain>
    </source>
</reference>
<keyword evidence="6 7" id="KW-0472">Membrane</keyword>
<evidence type="ECO:0000256" key="7">
    <source>
        <dbReference type="RuleBase" id="RU363032"/>
    </source>
</evidence>
<dbReference type="PANTHER" id="PTHR43744:SF12">
    <property type="entry name" value="ABC TRANSPORTER PERMEASE PROTEIN MG189-RELATED"/>
    <property type="match status" value="1"/>
</dbReference>
<feature type="domain" description="ABC transmembrane type-1" evidence="8">
    <location>
        <begin position="94"/>
        <end position="283"/>
    </location>
</feature>
<feature type="transmembrane region" description="Helical" evidence="7">
    <location>
        <begin position="31"/>
        <end position="54"/>
    </location>
</feature>
<evidence type="ECO:0000256" key="2">
    <source>
        <dbReference type="ARBA" id="ARBA00022448"/>
    </source>
</evidence>
<proteinExistence type="inferred from homology"/>
<dbReference type="CDD" id="cd06261">
    <property type="entry name" value="TM_PBP2"/>
    <property type="match status" value="1"/>
</dbReference>
<gene>
    <name evidence="9" type="ORF">KDB89_04350</name>
</gene>